<dbReference type="Gene3D" id="3.30.1340.30">
    <property type="match status" value="2"/>
</dbReference>
<evidence type="ECO:0000259" key="2">
    <source>
        <dbReference type="PROSITE" id="PS50914"/>
    </source>
</evidence>
<feature type="region of interest" description="Disordered" evidence="1">
    <location>
        <begin position="28"/>
        <end position="69"/>
    </location>
</feature>
<keyword evidence="4" id="KW-1185">Reference proteome</keyword>
<sequence>MSHTPAGTAAAVLVPGTARTMRAESITGRSAASYAASPGDLVPGPGRGQREGSTAARMPPQCPRPARRPPESTRWCFLAYCDSRARITISCGQALYPRPLGPLRTASMRRAAINAAECAVWKDSRHEREAQRRDRRPHRRGAERERGHAGACRQGPRPGAMGRGSSREGESAQVGTPLWPHRYIRHRLDVVCRAGRARVRPRCGPLDAAQGQRPEASPLSGPNEATGAGRVSTMPQGRPAPPCAPITGESHGQGSEAEQPGGEEAQAAEGEGHRRRVPLRDRAGAGHRARACEEALAAERSSAGEAVMGEDRIRPNMDETPARPGTQGTPAQRAGNATATHGVAAQPPAAQTEPGRGRMQAQAGAVAPRIEVRLPPEADGSDEAIAERALPALFSAAPLRRECILMKIARGRITLSGSVGTEAERSAAERLAAGIEGVVEVTNLVAVERHGRTTEATRGVAEAYGGDAESGDVAGRIEALFVREAALGATEVVISAVGGKVVLSGRVSSWRERDLAERIAWAAPGVTEVLDRITVGS</sequence>
<feature type="region of interest" description="Disordered" evidence="1">
    <location>
        <begin position="123"/>
        <end position="174"/>
    </location>
</feature>
<dbReference type="SMART" id="SM00749">
    <property type="entry name" value="BON"/>
    <property type="match status" value="2"/>
</dbReference>
<reference evidence="3 4" key="1">
    <citation type="submission" date="2017-10" db="EMBL/GenBank/DDBJ databases">
        <authorList>
            <person name="Banno H."/>
            <person name="Chua N.-H."/>
        </authorList>
    </citation>
    <scope>NUCLEOTIDE SEQUENCE [LARGE SCALE GENOMIC DNA]</scope>
    <source>
        <strain evidence="3 4">YW11</strain>
    </source>
</reference>
<dbReference type="Pfam" id="PF04972">
    <property type="entry name" value="BON"/>
    <property type="match status" value="2"/>
</dbReference>
<dbReference type="InterPro" id="IPR051686">
    <property type="entry name" value="Lipoprotein_DolP"/>
</dbReference>
<protein>
    <recommendedName>
        <fullName evidence="2">BON domain-containing protein</fullName>
    </recommendedName>
</protein>
<feature type="compositionally biased region" description="Low complexity" evidence="1">
    <location>
        <begin position="294"/>
        <end position="306"/>
    </location>
</feature>
<evidence type="ECO:0000256" key="1">
    <source>
        <dbReference type="SAM" id="MobiDB-lite"/>
    </source>
</evidence>
<feature type="compositionally biased region" description="Low complexity" evidence="1">
    <location>
        <begin position="252"/>
        <end position="269"/>
    </location>
</feature>
<comment type="caution">
    <text evidence="3">The sequence shown here is derived from an EMBL/GenBank/DDBJ whole genome shotgun (WGS) entry which is preliminary data.</text>
</comment>
<accession>A0A2C7A871</accession>
<dbReference type="InterPro" id="IPR014004">
    <property type="entry name" value="Transpt-assoc_nodulatn_dom_bac"/>
</dbReference>
<dbReference type="AlphaFoldDB" id="A0A2C7A871"/>
<organism evidence="3 4">
    <name type="scientific">Teichococcus rhizosphaerae</name>
    <dbReference type="NCBI Taxonomy" id="1335062"/>
    <lineage>
        <taxon>Bacteria</taxon>
        <taxon>Pseudomonadati</taxon>
        <taxon>Pseudomonadota</taxon>
        <taxon>Alphaproteobacteria</taxon>
        <taxon>Acetobacterales</taxon>
        <taxon>Roseomonadaceae</taxon>
        <taxon>Roseomonas</taxon>
    </lineage>
</organism>
<dbReference type="PROSITE" id="PS50914">
    <property type="entry name" value="BON"/>
    <property type="match status" value="2"/>
</dbReference>
<name>A0A2C7A871_9PROT</name>
<dbReference type="PANTHER" id="PTHR34606">
    <property type="entry name" value="BON DOMAIN-CONTAINING PROTEIN"/>
    <property type="match status" value="1"/>
</dbReference>
<dbReference type="Proteomes" id="UP000223527">
    <property type="component" value="Unassembled WGS sequence"/>
</dbReference>
<feature type="domain" description="BON" evidence="2">
    <location>
        <begin position="381"/>
        <end position="449"/>
    </location>
</feature>
<feature type="compositionally biased region" description="Polar residues" evidence="1">
    <location>
        <begin position="326"/>
        <end position="339"/>
    </location>
</feature>
<dbReference type="EMBL" id="PDNU01000035">
    <property type="protein sequence ID" value="PHK93813.1"/>
    <property type="molecule type" value="Genomic_DNA"/>
</dbReference>
<feature type="compositionally biased region" description="Basic and acidic residues" evidence="1">
    <location>
        <begin position="309"/>
        <end position="321"/>
    </location>
</feature>
<evidence type="ECO:0000313" key="3">
    <source>
        <dbReference type="EMBL" id="PHK93813.1"/>
    </source>
</evidence>
<gene>
    <name evidence="3" type="ORF">CR162_16200</name>
</gene>
<dbReference type="InterPro" id="IPR007055">
    <property type="entry name" value="BON_dom"/>
</dbReference>
<dbReference type="PANTHER" id="PTHR34606:SF15">
    <property type="entry name" value="BON DOMAIN-CONTAINING PROTEIN"/>
    <property type="match status" value="1"/>
</dbReference>
<feature type="region of interest" description="Disordered" evidence="1">
    <location>
        <begin position="203"/>
        <end position="356"/>
    </location>
</feature>
<evidence type="ECO:0000313" key="4">
    <source>
        <dbReference type="Proteomes" id="UP000223527"/>
    </source>
</evidence>
<feature type="compositionally biased region" description="Basic and acidic residues" evidence="1">
    <location>
        <begin position="123"/>
        <end position="132"/>
    </location>
</feature>
<feature type="domain" description="BON" evidence="2">
    <location>
        <begin position="469"/>
        <end position="537"/>
    </location>
</feature>
<proteinExistence type="predicted"/>